<keyword evidence="2" id="KW-1185">Reference proteome</keyword>
<protein>
    <submittedName>
        <fullName evidence="1">Uncharacterized protein</fullName>
    </submittedName>
</protein>
<accession>A0A9P6VLF7</accession>
<reference evidence="1" key="1">
    <citation type="submission" date="2019-07" db="EMBL/GenBank/DDBJ databases">
        <title>Hyphodiscus hymeniophilus genome sequencing and assembly.</title>
        <authorList>
            <person name="Kramer G."/>
            <person name="Nodwell J."/>
        </authorList>
    </citation>
    <scope>NUCLEOTIDE SEQUENCE</scope>
    <source>
        <strain evidence="1">ATCC 34498</strain>
    </source>
</reference>
<dbReference type="OrthoDB" id="3344950at2759"/>
<dbReference type="Proteomes" id="UP000785200">
    <property type="component" value="Unassembled WGS sequence"/>
</dbReference>
<name>A0A9P6VLF7_9HELO</name>
<evidence type="ECO:0000313" key="2">
    <source>
        <dbReference type="Proteomes" id="UP000785200"/>
    </source>
</evidence>
<proteinExistence type="predicted"/>
<sequence length="142" mass="16282">MATAETVDMGPPHPPKEESIKAFDEIEVDLKKMLQHLRHDTNKHEPSYFAAVKFFDDEQLTSFTSADLKEVRVADSAYGKHLFGKVLLPNSTSYFMFRAFIPGGAETARFHCIHMAEIEEKDGQKTFKAIWGEKDPLEWFDE</sequence>
<evidence type="ECO:0000313" key="1">
    <source>
        <dbReference type="EMBL" id="KAG0649765.1"/>
    </source>
</evidence>
<dbReference type="EMBL" id="VNKQ01000007">
    <property type="protein sequence ID" value="KAG0649765.1"/>
    <property type="molecule type" value="Genomic_DNA"/>
</dbReference>
<comment type="caution">
    <text evidence="1">The sequence shown here is derived from an EMBL/GenBank/DDBJ whole genome shotgun (WGS) entry which is preliminary data.</text>
</comment>
<organism evidence="1 2">
    <name type="scientific">Hyphodiscus hymeniophilus</name>
    <dbReference type="NCBI Taxonomy" id="353542"/>
    <lineage>
        <taxon>Eukaryota</taxon>
        <taxon>Fungi</taxon>
        <taxon>Dikarya</taxon>
        <taxon>Ascomycota</taxon>
        <taxon>Pezizomycotina</taxon>
        <taxon>Leotiomycetes</taxon>
        <taxon>Helotiales</taxon>
        <taxon>Hyphodiscaceae</taxon>
        <taxon>Hyphodiscus</taxon>
    </lineage>
</organism>
<gene>
    <name evidence="1" type="ORF">D0Z07_3577</name>
</gene>
<dbReference type="AlphaFoldDB" id="A0A9P6VLF7"/>